<reference evidence="2" key="1">
    <citation type="submission" date="2020-08" db="EMBL/GenBank/DDBJ databases">
        <title>Multicomponent nature underlies the extraordinary mechanical properties of spider dragline silk.</title>
        <authorList>
            <person name="Kono N."/>
            <person name="Nakamura H."/>
            <person name="Mori M."/>
            <person name="Yoshida Y."/>
            <person name="Ohtoshi R."/>
            <person name="Malay A.D."/>
            <person name="Moran D.A.P."/>
            <person name="Tomita M."/>
            <person name="Numata K."/>
            <person name="Arakawa K."/>
        </authorList>
    </citation>
    <scope>NUCLEOTIDE SEQUENCE</scope>
</reference>
<comment type="caution">
    <text evidence="2">The sequence shown here is derived from an EMBL/GenBank/DDBJ whole genome shotgun (WGS) entry which is preliminary data.</text>
</comment>
<feature type="region of interest" description="Disordered" evidence="1">
    <location>
        <begin position="1"/>
        <end position="47"/>
    </location>
</feature>
<evidence type="ECO:0000313" key="2">
    <source>
        <dbReference type="EMBL" id="GFS79595.1"/>
    </source>
</evidence>
<protein>
    <submittedName>
        <fullName evidence="2">Uncharacterized protein</fullName>
    </submittedName>
</protein>
<dbReference type="EMBL" id="BMAW01002642">
    <property type="protein sequence ID" value="GFS79595.1"/>
    <property type="molecule type" value="Genomic_DNA"/>
</dbReference>
<organism evidence="2 3">
    <name type="scientific">Nephila pilipes</name>
    <name type="common">Giant wood spider</name>
    <name type="synonym">Nephila maculata</name>
    <dbReference type="NCBI Taxonomy" id="299642"/>
    <lineage>
        <taxon>Eukaryota</taxon>
        <taxon>Metazoa</taxon>
        <taxon>Ecdysozoa</taxon>
        <taxon>Arthropoda</taxon>
        <taxon>Chelicerata</taxon>
        <taxon>Arachnida</taxon>
        <taxon>Araneae</taxon>
        <taxon>Araneomorphae</taxon>
        <taxon>Entelegynae</taxon>
        <taxon>Araneoidea</taxon>
        <taxon>Nephilidae</taxon>
        <taxon>Nephila</taxon>
    </lineage>
</organism>
<keyword evidence="3" id="KW-1185">Reference proteome</keyword>
<evidence type="ECO:0000313" key="3">
    <source>
        <dbReference type="Proteomes" id="UP000887013"/>
    </source>
</evidence>
<dbReference type="Proteomes" id="UP000887013">
    <property type="component" value="Unassembled WGS sequence"/>
</dbReference>
<feature type="compositionally biased region" description="Basic and acidic residues" evidence="1">
    <location>
        <begin position="1"/>
        <end position="10"/>
    </location>
</feature>
<accession>A0A8X6MV53</accession>
<feature type="region of interest" description="Disordered" evidence="1">
    <location>
        <begin position="86"/>
        <end position="165"/>
    </location>
</feature>
<feature type="compositionally biased region" description="Basic and acidic residues" evidence="1">
    <location>
        <begin position="86"/>
        <end position="96"/>
    </location>
</feature>
<proteinExistence type="predicted"/>
<dbReference type="AlphaFoldDB" id="A0A8X6MV53"/>
<evidence type="ECO:0000256" key="1">
    <source>
        <dbReference type="SAM" id="MobiDB-lite"/>
    </source>
</evidence>
<name>A0A8X6MV53_NEPPI</name>
<gene>
    <name evidence="2" type="ORF">NPIL_276921</name>
</gene>
<sequence length="165" mass="18841">MKPLKQEQWRGKRMMSEGSTESCNNKERLHQSKRRPPGRLNWQERSAPSTLVQNIEVEMRSHENCKWIKRPIPISLPLGAGTRMMTRREAAVERKVRSGKSSTGPTRGVTDKDRQVLPGKSSPYPLRNRLSISERQAATGRTIPYLTRAGGVETARNGRRFQPHK</sequence>